<evidence type="ECO:0000313" key="20">
    <source>
        <dbReference type="Proteomes" id="UP001175226"/>
    </source>
</evidence>
<feature type="region of interest" description="Disordered" evidence="16">
    <location>
        <begin position="1"/>
        <end position="27"/>
    </location>
</feature>
<dbReference type="InterPro" id="IPR017853">
    <property type="entry name" value="GH"/>
</dbReference>
<evidence type="ECO:0000256" key="16">
    <source>
        <dbReference type="SAM" id="MobiDB-lite"/>
    </source>
</evidence>
<keyword evidence="8 17" id="KW-0472">Membrane</keyword>
<evidence type="ECO:0000256" key="14">
    <source>
        <dbReference type="ARBA" id="ARBA00038929"/>
    </source>
</evidence>
<dbReference type="Gene3D" id="3.20.20.80">
    <property type="entry name" value="Glycosidases"/>
    <property type="match status" value="1"/>
</dbReference>
<gene>
    <name evidence="19" type="ORF">EV421DRAFT_2018016</name>
</gene>
<dbReference type="Proteomes" id="UP001175226">
    <property type="component" value="Unassembled WGS sequence"/>
</dbReference>
<sequence length="738" mass="79226">MAHYHNVSTHDEPLDESPFATPGTRTPDAWIRNSEDELIDMYTSKEVPTASSMSAAQQRQLLTERRNLKNHQHRKSVVSAHITHVNPLATSRRKKILLIALGVLAIVAVAIAVPVAILTKNKNSDGSSSGGGGSGGSSGSGSNGATSGTTGSLITMSDGTTFTYTNTFGGDWAEDPTSPFTSGGKAQSWGKRIGSEEWVWGQDVARGVNLGGWLVTEPFICPSLYEKYVNKSDIVVVDEWTLALAMGKDLASEMETHYKTFITEQDFADIAGAGLNWVRIPLGFWAIETIGDEPFLVGTSWSYFLKAIEWGRKYGIRIFLDLHALPGSQNGWNHSGKSGTVNFMHGTMGIANAERTLTYLRILTEFVSQDQYRDVVGIVGIVNEILWATIGQTSVQSFYYAAYQAIRTSTGIGSGAGPYIAIHEGFQGVAIWDGFLSGADRIALDQHPYLAFTGDHTSSIDQLAVKPCAWAIATNQSSKVFGVTLGGEWSTAVNDCGLWLNGIGSTPGYPDCTVWDDWTSYNASTIAGLKNVALASMDALQNFFFWTWKIGNSTQLGTSSSPLWHYQLGVQKGWIPKDPREAIGHCASVLSSSQIFDGSYPATATGGSGAGTVEAAQTSSHAFPPPSLSPSFSPSQMSLLPTYTATGTIKTLFAPTFTAAPKATVGSGWNNSADTQLAYVTVAGCSYPDPWNAVNATLPTAACTGSEVYITIIVFDNERFLGHQSNAYCNPNQRTTIM</sequence>
<dbReference type="SUPFAM" id="SSF51445">
    <property type="entry name" value="(Trans)glycosidases"/>
    <property type="match status" value="1"/>
</dbReference>
<keyword evidence="4 17" id="KW-0812">Transmembrane</keyword>
<dbReference type="GO" id="GO:0009251">
    <property type="term" value="P:glucan catabolic process"/>
    <property type="evidence" value="ECO:0007669"/>
    <property type="project" value="TreeGrafter"/>
</dbReference>
<evidence type="ECO:0000256" key="8">
    <source>
        <dbReference type="ARBA" id="ARBA00023136"/>
    </source>
</evidence>
<evidence type="ECO:0000256" key="10">
    <source>
        <dbReference type="ARBA" id="ARBA00023295"/>
    </source>
</evidence>
<keyword evidence="5" id="KW-0378">Hydrolase</keyword>
<feature type="transmembrane region" description="Helical" evidence="17">
    <location>
        <begin position="96"/>
        <end position="118"/>
    </location>
</feature>
<dbReference type="GO" id="GO:0004338">
    <property type="term" value="F:glucan exo-1,3-beta-glucosidase activity"/>
    <property type="evidence" value="ECO:0007669"/>
    <property type="project" value="UniProtKB-EC"/>
</dbReference>
<organism evidence="19 20">
    <name type="scientific">Armillaria borealis</name>
    <dbReference type="NCBI Taxonomy" id="47425"/>
    <lineage>
        <taxon>Eukaryota</taxon>
        <taxon>Fungi</taxon>
        <taxon>Dikarya</taxon>
        <taxon>Basidiomycota</taxon>
        <taxon>Agaricomycotina</taxon>
        <taxon>Agaricomycetes</taxon>
        <taxon>Agaricomycetidae</taxon>
        <taxon>Agaricales</taxon>
        <taxon>Marasmiineae</taxon>
        <taxon>Physalacriaceae</taxon>
        <taxon>Armillaria</taxon>
    </lineage>
</organism>
<feature type="compositionally biased region" description="Gly residues" evidence="16">
    <location>
        <begin position="128"/>
        <end position="142"/>
    </location>
</feature>
<evidence type="ECO:0000256" key="13">
    <source>
        <dbReference type="ARBA" id="ARBA00037126"/>
    </source>
</evidence>
<evidence type="ECO:0000256" key="11">
    <source>
        <dbReference type="ARBA" id="ARBA00023316"/>
    </source>
</evidence>
<dbReference type="PANTHER" id="PTHR31297:SF34">
    <property type="entry name" value="GLUCAN 1,3-BETA-GLUCOSIDASE 2"/>
    <property type="match status" value="1"/>
</dbReference>
<evidence type="ECO:0000313" key="19">
    <source>
        <dbReference type="EMBL" id="KAK0445718.1"/>
    </source>
</evidence>
<evidence type="ECO:0000256" key="1">
    <source>
        <dbReference type="ARBA" id="ARBA00004401"/>
    </source>
</evidence>
<keyword evidence="6" id="KW-0735">Signal-anchor</keyword>
<protein>
    <recommendedName>
        <fullName evidence="14">glucan 1,3-beta-glucosidase</fullName>
        <ecNumber evidence="14">3.2.1.58</ecNumber>
    </recommendedName>
    <alternativeName>
        <fullName evidence="15">Exo-1,3-beta-glucanase D</fullName>
    </alternativeName>
</protein>
<dbReference type="InterPro" id="IPR001547">
    <property type="entry name" value="Glyco_hydro_5"/>
</dbReference>
<comment type="caution">
    <text evidence="19">The sequence shown here is derived from an EMBL/GenBank/DDBJ whole genome shotgun (WGS) entry which is preliminary data.</text>
</comment>
<evidence type="ECO:0000256" key="15">
    <source>
        <dbReference type="ARBA" id="ARBA00041260"/>
    </source>
</evidence>
<evidence type="ECO:0000256" key="17">
    <source>
        <dbReference type="SAM" id="Phobius"/>
    </source>
</evidence>
<comment type="similarity">
    <text evidence="2">Belongs to the glycosyl hydrolase 5 (cellulase A) family.</text>
</comment>
<feature type="region of interest" description="Disordered" evidence="16">
    <location>
        <begin position="122"/>
        <end position="150"/>
    </location>
</feature>
<evidence type="ECO:0000256" key="2">
    <source>
        <dbReference type="ARBA" id="ARBA00005641"/>
    </source>
</evidence>
<dbReference type="InterPro" id="IPR050386">
    <property type="entry name" value="Glycosyl_hydrolase_5"/>
</dbReference>
<comment type="catalytic activity">
    <reaction evidence="12">
        <text>Successive hydrolysis of beta-D-glucose units from the non-reducing ends of (1-&gt;3)-beta-D-glucans, releasing alpha-glucose.</text>
        <dbReference type="EC" id="3.2.1.58"/>
    </reaction>
</comment>
<keyword evidence="10" id="KW-0326">Glycosidase</keyword>
<proteinExistence type="inferred from homology"/>
<evidence type="ECO:0000256" key="5">
    <source>
        <dbReference type="ARBA" id="ARBA00022801"/>
    </source>
</evidence>
<keyword evidence="20" id="KW-1185">Reference proteome</keyword>
<evidence type="ECO:0000256" key="7">
    <source>
        <dbReference type="ARBA" id="ARBA00022989"/>
    </source>
</evidence>
<comment type="function">
    <text evidence="13">Glucosidase involved in the degradation of cellulosic biomass. Active on lichenan.</text>
</comment>
<evidence type="ECO:0000256" key="3">
    <source>
        <dbReference type="ARBA" id="ARBA00022475"/>
    </source>
</evidence>
<dbReference type="EC" id="3.2.1.58" evidence="14"/>
<evidence type="ECO:0000259" key="18">
    <source>
        <dbReference type="Pfam" id="PF00150"/>
    </source>
</evidence>
<dbReference type="GO" id="GO:0005886">
    <property type="term" value="C:plasma membrane"/>
    <property type="evidence" value="ECO:0007669"/>
    <property type="project" value="UniProtKB-SubCell"/>
</dbReference>
<dbReference type="EMBL" id="JAUEPT010000015">
    <property type="protein sequence ID" value="KAK0445718.1"/>
    <property type="molecule type" value="Genomic_DNA"/>
</dbReference>
<evidence type="ECO:0000256" key="6">
    <source>
        <dbReference type="ARBA" id="ARBA00022968"/>
    </source>
</evidence>
<evidence type="ECO:0000256" key="9">
    <source>
        <dbReference type="ARBA" id="ARBA00023180"/>
    </source>
</evidence>
<keyword evidence="3" id="KW-1003">Cell membrane</keyword>
<evidence type="ECO:0000256" key="12">
    <source>
        <dbReference type="ARBA" id="ARBA00036824"/>
    </source>
</evidence>
<keyword evidence="9" id="KW-0325">Glycoprotein</keyword>
<dbReference type="PANTHER" id="PTHR31297">
    <property type="entry name" value="GLUCAN ENDO-1,6-BETA-GLUCOSIDASE B"/>
    <property type="match status" value="1"/>
</dbReference>
<keyword evidence="7 17" id="KW-1133">Transmembrane helix</keyword>
<keyword evidence="11" id="KW-0961">Cell wall biogenesis/degradation</keyword>
<dbReference type="Pfam" id="PF00150">
    <property type="entry name" value="Cellulase"/>
    <property type="match status" value="1"/>
</dbReference>
<accession>A0AA39JN72</accession>
<evidence type="ECO:0000256" key="4">
    <source>
        <dbReference type="ARBA" id="ARBA00022692"/>
    </source>
</evidence>
<dbReference type="GO" id="GO:0071555">
    <property type="term" value="P:cell wall organization"/>
    <property type="evidence" value="ECO:0007669"/>
    <property type="project" value="UniProtKB-KW"/>
</dbReference>
<dbReference type="AlphaFoldDB" id="A0AA39JN72"/>
<dbReference type="GO" id="GO:0009986">
    <property type="term" value="C:cell surface"/>
    <property type="evidence" value="ECO:0007669"/>
    <property type="project" value="TreeGrafter"/>
</dbReference>
<name>A0AA39JN72_9AGAR</name>
<dbReference type="GO" id="GO:0005576">
    <property type="term" value="C:extracellular region"/>
    <property type="evidence" value="ECO:0007669"/>
    <property type="project" value="TreeGrafter"/>
</dbReference>
<reference evidence="19" key="1">
    <citation type="submission" date="2023-06" db="EMBL/GenBank/DDBJ databases">
        <authorList>
            <consortium name="Lawrence Berkeley National Laboratory"/>
            <person name="Ahrendt S."/>
            <person name="Sahu N."/>
            <person name="Indic B."/>
            <person name="Wong-Bajracharya J."/>
            <person name="Merenyi Z."/>
            <person name="Ke H.-M."/>
            <person name="Monk M."/>
            <person name="Kocsube S."/>
            <person name="Drula E."/>
            <person name="Lipzen A."/>
            <person name="Balint B."/>
            <person name="Henrissat B."/>
            <person name="Andreopoulos B."/>
            <person name="Martin F.M."/>
            <person name="Harder C.B."/>
            <person name="Rigling D."/>
            <person name="Ford K.L."/>
            <person name="Foster G.D."/>
            <person name="Pangilinan J."/>
            <person name="Papanicolaou A."/>
            <person name="Barry K."/>
            <person name="LaButti K."/>
            <person name="Viragh M."/>
            <person name="Koriabine M."/>
            <person name="Yan M."/>
            <person name="Riley R."/>
            <person name="Champramary S."/>
            <person name="Plett K.L."/>
            <person name="Tsai I.J."/>
            <person name="Slot J."/>
            <person name="Sipos G."/>
            <person name="Plett J."/>
            <person name="Nagy L.G."/>
            <person name="Grigoriev I.V."/>
        </authorList>
    </citation>
    <scope>NUCLEOTIDE SEQUENCE</scope>
    <source>
        <strain evidence="19">FPL87.14</strain>
    </source>
</reference>
<comment type="subcellular location">
    <subcellularLocation>
        <location evidence="1">Cell membrane</location>
        <topology evidence="1">Single-pass type II membrane protein</topology>
    </subcellularLocation>
</comment>
<feature type="domain" description="Glycoside hydrolase family 5" evidence="18">
    <location>
        <begin position="252"/>
        <end position="409"/>
    </location>
</feature>